<dbReference type="InterPro" id="IPR036986">
    <property type="entry name" value="S4_RNA-bd_sf"/>
</dbReference>
<keyword evidence="4" id="KW-1185">Reference proteome</keyword>
<dbReference type="InterPro" id="IPR012677">
    <property type="entry name" value="Nucleotide-bd_a/b_plait_sf"/>
</dbReference>
<evidence type="ECO:0000313" key="4">
    <source>
        <dbReference type="Proteomes" id="UP001165962"/>
    </source>
</evidence>
<evidence type="ECO:0000259" key="2">
    <source>
        <dbReference type="SMART" id="SM00363"/>
    </source>
</evidence>
<comment type="caution">
    <text evidence="3">The sequence shown here is derived from an EMBL/GenBank/DDBJ whole genome shotgun (WGS) entry which is preliminary data.</text>
</comment>
<accession>A0ABX0IZP8</accession>
<dbReference type="EMBL" id="JAAOIW010000001">
    <property type="protein sequence ID" value="NHN28636.1"/>
    <property type="molecule type" value="Genomic_DNA"/>
</dbReference>
<dbReference type="Gene3D" id="3.30.70.330">
    <property type="match status" value="1"/>
</dbReference>
<dbReference type="Gene3D" id="3.30.1370.160">
    <property type="match status" value="1"/>
</dbReference>
<feature type="domain" description="RNA-binding S4" evidence="2">
    <location>
        <begin position="186"/>
        <end position="243"/>
    </location>
</feature>
<evidence type="ECO:0000313" key="3">
    <source>
        <dbReference type="EMBL" id="NHN28636.1"/>
    </source>
</evidence>
<keyword evidence="1" id="KW-0694">RNA-binding</keyword>
<evidence type="ECO:0000256" key="1">
    <source>
        <dbReference type="PROSITE-ProRule" id="PRU00182"/>
    </source>
</evidence>
<dbReference type="Pfam" id="PF17774">
    <property type="entry name" value="YlmH_RBD"/>
    <property type="match status" value="1"/>
</dbReference>
<dbReference type="InterPro" id="IPR002942">
    <property type="entry name" value="S4_RNA-bd"/>
</dbReference>
<sequence>MDIQTEQIYAHFHPDEHRFVDKAAEWVARAEQHMVKLTDFLDPRQAFIVSALANRSRDIHIRFDGGHEHAERKRAFIAPDYRVLDKEDMGISLISVTSLDNKLKDLDHGDYMGSILAIGMKRDKVGDIYVTDQGCQFLVAIEVADYMRLNLQQVHRVHVQTTLLSLDQLEPAKTRLEEQSLSVASLRLDGIVSDVYHLSRAKILIPIKAGRCKVNWKQEEDPSKPLKAGDMVSLQGFGRFQVLEVEGVTKKGRYRVKIGKYV</sequence>
<dbReference type="Proteomes" id="UP001165962">
    <property type="component" value="Unassembled WGS sequence"/>
</dbReference>
<dbReference type="InterPro" id="IPR040591">
    <property type="entry name" value="RqcP2_RBD"/>
</dbReference>
<dbReference type="CDD" id="cd00165">
    <property type="entry name" value="S4"/>
    <property type="match status" value="1"/>
</dbReference>
<proteinExistence type="predicted"/>
<dbReference type="SMART" id="SM00363">
    <property type="entry name" value="S4"/>
    <property type="match status" value="1"/>
</dbReference>
<dbReference type="PROSITE" id="PS50889">
    <property type="entry name" value="S4"/>
    <property type="match status" value="1"/>
</dbReference>
<organism evidence="3 4">
    <name type="scientific">Paenibacillus agricola</name>
    <dbReference type="NCBI Taxonomy" id="2716264"/>
    <lineage>
        <taxon>Bacteria</taxon>
        <taxon>Bacillati</taxon>
        <taxon>Bacillota</taxon>
        <taxon>Bacilli</taxon>
        <taxon>Bacillales</taxon>
        <taxon>Paenibacillaceae</taxon>
        <taxon>Paenibacillus</taxon>
    </lineage>
</organism>
<dbReference type="SUPFAM" id="SSF55174">
    <property type="entry name" value="Alpha-L RNA-binding motif"/>
    <property type="match status" value="1"/>
</dbReference>
<dbReference type="Gene3D" id="3.10.290.10">
    <property type="entry name" value="RNA-binding S4 domain"/>
    <property type="match status" value="1"/>
</dbReference>
<reference evidence="3" key="1">
    <citation type="submission" date="2020-03" db="EMBL/GenBank/DDBJ databases">
        <title>Draft sequencing of Paenibacilllus sp. S3N08.</title>
        <authorList>
            <person name="Kim D.-U."/>
        </authorList>
    </citation>
    <scope>NUCLEOTIDE SEQUENCE</scope>
    <source>
        <strain evidence="3">S3N08</strain>
    </source>
</reference>
<gene>
    <name evidence="3" type="ORF">G9U52_02190</name>
</gene>
<name>A0ABX0IZP8_9BACL</name>
<protein>
    <submittedName>
        <fullName evidence="3">RNA-binding protein</fullName>
    </submittedName>
</protein>